<dbReference type="Gene3D" id="3.90.1340.10">
    <property type="entry name" value="Phage tail collar domain"/>
    <property type="match status" value="1"/>
</dbReference>
<comment type="caution">
    <text evidence="3">The sequence shown here is derived from an EMBL/GenBank/DDBJ whole genome shotgun (WGS) entry which is preliminary data.</text>
</comment>
<dbReference type="Pfam" id="PF07484">
    <property type="entry name" value="Collar"/>
    <property type="match status" value="1"/>
</dbReference>
<dbReference type="EMBL" id="JACIIX010000005">
    <property type="protein sequence ID" value="MBB6210258.1"/>
    <property type="molecule type" value="Genomic_DNA"/>
</dbReference>
<gene>
    <name evidence="3" type="ORF">FHS48_001673</name>
</gene>
<feature type="domain" description="Phage tail collar" evidence="2">
    <location>
        <begin position="9"/>
        <end position="65"/>
    </location>
</feature>
<evidence type="ECO:0000256" key="1">
    <source>
        <dbReference type="SAM" id="MobiDB-lite"/>
    </source>
</evidence>
<dbReference type="Proteomes" id="UP000544872">
    <property type="component" value="Unassembled WGS sequence"/>
</dbReference>
<dbReference type="AlphaFoldDB" id="A0A7X0DLQ1"/>
<evidence type="ECO:0000313" key="4">
    <source>
        <dbReference type="Proteomes" id="UP000544872"/>
    </source>
</evidence>
<dbReference type="RefSeq" id="WP_184263098.1">
    <property type="nucleotide sequence ID" value="NZ_JACIIX010000005.1"/>
</dbReference>
<feature type="region of interest" description="Disordered" evidence="1">
    <location>
        <begin position="66"/>
        <end position="86"/>
    </location>
</feature>
<keyword evidence="4" id="KW-1185">Reference proteome</keyword>
<protein>
    <submittedName>
        <fullName evidence="3">Microcystin-dependent protein</fullName>
    </submittedName>
</protein>
<organism evidence="3 4">
    <name type="scientific">Novispirillum itersonii</name>
    <name type="common">Aquaspirillum itersonii</name>
    <dbReference type="NCBI Taxonomy" id="189"/>
    <lineage>
        <taxon>Bacteria</taxon>
        <taxon>Pseudomonadati</taxon>
        <taxon>Pseudomonadota</taxon>
        <taxon>Alphaproteobacteria</taxon>
        <taxon>Rhodospirillales</taxon>
        <taxon>Novispirillaceae</taxon>
        <taxon>Novispirillum</taxon>
    </lineage>
</organism>
<reference evidence="3 4" key="1">
    <citation type="submission" date="2020-08" db="EMBL/GenBank/DDBJ databases">
        <title>Genomic Encyclopedia of Type Strains, Phase IV (KMG-IV): sequencing the most valuable type-strain genomes for metagenomic binning, comparative biology and taxonomic classification.</title>
        <authorList>
            <person name="Goeker M."/>
        </authorList>
    </citation>
    <scope>NUCLEOTIDE SEQUENCE [LARGE SCALE GENOMIC DNA]</scope>
    <source>
        <strain evidence="3 4">DSM 11590</strain>
    </source>
</reference>
<proteinExistence type="predicted"/>
<dbReference type="InterPro" id="IPR011083">
    <property type="entry name" value="Phage_tail_collar_dom"/>
</dbReference>
<name>A0A7X0DLQ1_NOVIT</name>
<feature type="compositionally biased region" description="Low complexity" evidence="1">
    <location>
        <begin position="70"/>
        <end position="83"/>
    </location>
</feature>
<evidence type="ECO:0000313" key="3">
    <source>
        <dbReference type="EMBL" id="MBB6210258.1"/>
    </source>
</evidence>
<evidence type="ECO:0000259" key="2">
    <source>
        <dbReference type="Pfam" id="PF07484"/>
    </source>
</evidence>
<dbReference type="InterPro" id="IPR037053">
    <property type="entry name" value="Phage_tail_collar_dom_sf"/>
</dbReference>
<sequence length="190" mass="20199">MGTDETYIGEIRLFPLPWIPYGWLPCDGRTVELRKYPALFALIRDTYGPARDGTFTVPDLRGRAIYGANSPGTTGSPDPGSPGHAFGQEKVELTLSNTPIHRHQAGASSADAKEVKMGDAGFAKAVPVSPAEFPDPVKVYAEAPDGFTAVAALHPATVSVAGQGTAHNNMQPFLVLQYCICVVGDFPSRV</sequence>
<dbReference type="SUPFAM" id="SSF88874">
    <property type="entry name" value="Receptor-binding domain of short tail fibre protein gp12"/>
    <property type="match status" value="1"/>
</dbReference>
<accession>A0A7X0DLQ1</accession>